<dbReference type="PRINTS" id="PR00507">
    <property type="entry name" value="N12N6MTFRASE"/>
</dbReference>
<evidence type="ECO:0000256" key="1">
    <source>
        <dbReference type="ARBA" id="ARBA00006594"/>
    </source>
</evidence>
<evidence type="ECO:0000256" key="7">
    <source>
        <dbReference type="ARBA" id="ARBA00023125"/>
    </source>
</evidence>
<dbReference type="Pfam" id="PF12950">
    <property type="entry name" value="TaqI_C"/>
    <property type="match status" value="1"/>
</dbReference>
<evidence type="ECO:0000256" key="4">
    <source>
        <dbReference type="ARBA" id="ARBA00022679"/>
    </source>
</evidence>
<name>A0A1G1KW94_9BACT</name>
<gene>
    <name evidence="11" type="ORF">A3G33_08410</name>
</gene>
<dbReference type="InterPro" id="IPR025931">
    <property type="entry name" value="TaqI_C"/>
</dbReference>
<feature type="domain" description="Type II methyltransferase M.TaqI-like" evidence="9">
    <location>
        <begin position="144"/>
        <end position="243"/>
    </location>
</feature>
<proteinExistence type="inferred from homology"/>
<protein>
    <recommendedName>
        <fullName evidence="2">site-specific DNA-methyltransferase (adenine-specific)</fullName>
        <ecNumber evidence="2">2.1.1.72</ecNumber>
    </recommendedName>
</protein>
<sequence length="573" mass="65495">MKGSSLLFNHDNQCGPLVLDAVEDLANQGDAEERGAVFTRTEVVNFILNLVGYTEDNLLCQKKILEPSFGEGDFLLPIIDRLLAARGRAKREKGSAENLFGAIRAVELHKKTFNKTRFRVIGFLEQKGIKSSLAVALADSWLFQGDFLLVPLKDKFDFIVGNPPYVRQELIPHLLLQEYRGRYPTLYDRADLYVPFIEHSLESLSDGGVLGFICSDRWMKNKYGAPLRKLVADHFHLINYVDMVNTLAFYSEVTAYPAITIIGKKNSGPTRIAHRPSIEQEKLRALANELNFRHQLAPGSSVCELNHVVHGSEPWLFDCPAQVEILRRIEKQYPCLEEMGCKVGIGVATGADNAFIDIFEKLDVEEDCKLPLVTTKDIVSGEIKWRGLGVINPFGLEGRLVDLKKYPRLRNHLEQREQLIKNRHCAQKMPEHWYRTIDRIFPEVLKKPKLLIPDIKGDANIVFDKGEFYPHHNLYYIMSSSWSLRALQAVLLSRITRLFLMAYSIKMRGGCLRFQAQYLRRIRIPSWQDISTHLRHELISAGIKRDLEACDRAVFKLYDLNEKEKSILMGIGD</sequence>
<dbReference type="Pfam" id="PF07669">
    <property type="entry name" value="Eco57I"/>
    <property type="match status" value="1"/>
</dbReference>
<dbReference type="SUPFAM" id="SSF53335">
    <property type="entry name" value="S-adenosyl-L-methionine-dependent methyltransferases"/>
    <property type="match status" value="1"/>
</dbReference>
<comment type="similarity">
    <text evidence="1">Belongs to the N(4)/N(6)-methyltransferase family.</text>
</comment>
<organism evidence="11 12">
    <name type="scientific">Candidatus Danuiimicrobium aquiferis</name>
    <dbReference type="NCBI Taxonomy" id="1801832"/>
    <lineage>
        <taxon>Bacteria</taxon>
        <taxon>Pseudomonadati</taxon>
        <taxon>Candidatus Omnitrophota</taxon>
        <taxon>Candidatus Danuiimicrobium</taxon>
    </lineage>
</organism>
<evidence type="ECO:0000259" key="9">
    <source>
        <dbReference type="Pfam" id="PF07669"/>
    </source>
</evidence>
<dbReference type="Proteomes" id="UP000178187">
    <property type="component" value="Unassembled WGS sequence"/>
</dbReference>
<dbReference type="InterPro" id="IPR029063">
    <property type="entry name" value="SAM-dependent_MTases_sf"/>
</dbReference>
<dbReference type="InterPro" id="IPR011639">
    <property type="entry name" value="MethylTrfase_TaqI-like_dom"/>
</dbReference>
<dbReference type="EMBL" id="MHFR01000043">
    <property type="protein sequence ID" value="OGW97187.1"/>
    <property type="molecule type" value="Genomic_DNA"/>
</dbReference>
<feature type="domain" description="TaqI-like C-terminal specificity" evidence="10">
    <location>
        <begin position="420"/>
        <end position="522"/>
    </location>
</feature>
<evidence type="ECO:0000256" key="6">
    <source>
        <dbReference type="ARBA" id="ARBA00022747"/>
    </source>
</evidence>
<keyword evidence="7" id="KW-0238">DNA-binding</keyword>
<dbReference type="InterPro" id="IPR002052">
    <property type="entry name" value="DNA_methylase_N6_adenine_CS"/>
</dbReference>
<dbReference type="GO" id="GO:0009007">
    <property type="term" value="F:site-specific DNA-methyltransferase (adenine-specific) activity"/>
    <property type="evidence" value="ECO:0007669"/>
    <property type="project" value="UniProtKB-EC"/>
</dbReference>
<dbReference type="EC" id="2.1.1.72" evidence="2"/>
<evidence type="ECO:0000256" key="5">
    <source>
        <dbReference type="ARBA" id="ARBA00022691"/>
    </source>
</evidence>
<dbReference type="Gene3D" id="3.40.50.150">
    <property type="entry name" value="Vaccinia Virus protein VP39"/>
    <property type="match status" value="1"/>
</dbReference>
<keyword evidence="5" id="KW-0949">S-adenosyl-L-methionine</keyword>
<comment type="caution">
    <text evidence="11">The sequence shown here is derived from an EMBL/GenBank/DDBJ whole genome shotgun (WGS) entry which is preliminary data.</text>
</comment>
<evidence type="ECO:0000259" key="10">
    <source>
        <dbReference type="Pfam" id="PF12950"/>
    </source>
</evidence>
<evidence type="ECO:0000313" key="12">
    <source>
        <dbReference type="Proteomes" id="UP000178187"/>
    </source>
</evidence>
<keyword evidence="4" id="KW-0808">Transferase</keyword>
<evidence type="ECO:0000256" key="8">
    <source>
        <dbReference type="ARBA" id="ARBA00047942"/>
    </source>
</evidence>
<keyword evidence="3 11" id="KW-0489">Methyltransferase</keyword>
<evidence type="ECO:0000256" key="3">
    <source>
        <dbReference type="ARBA" id="ARBA00022603"/>
    </source>
</evidence>
<dbReference type="PANTHER" id="PTHR33841">
    <property type="entry name" value="DNA METHYLTRANSFERASE YEEA-RELATED"/>
    <property type="match status" value="1"/>
</dbReference>
<dbReference type="GO" id="GO:0032259">
    <property type="term" value="P:methylation"/>
    <property type="evidence" value="ECO:0007669"/>
    <property type="project" value="UniProtKB-KW"/>
</dbReference>
<evidence type="ECO:0000313" key="11">
    <source>
        <dbReference type="EMBL" id="OGW97187.1"/>
    </source>
</evidence>
<dbReference type="PROSITE" id="PS00092">
    <property type="entry name" value="N6_MTASE"/>
    <property type="match status" value="1"/>
</dbReference>
<keyword evidence="6" id="KW-0680">Restriction system</keyword>
<dbReference type="AlphaFoldDB" id="A0A1G1KW94"/>
<dbReference type="InterPro" id="IPR050953">
    <property type="entry name" value="N4_N6_ade-DNA_methylase"/>
</dbReference>
<evidence type="ECO:0000256" key="2">
    <source>
        <dbReference type="ARBA" id="ARBA00011900"/>
    </source>
</evidence>
<dbReference type="GO" id="GO:0009307">
    <property type="term" value="P:DNA restriction-modification system"/>
    <property type="evidence" value="ECO:0007669"/>
    <property type="project" value="UniProtKB-KW"/>
</dbReference>
<reference evidence="11 12" key="1">
    <citation type="journal article" date="2016" name="Nat. Commun.">
        <title>Thousands of microbial genomes shed light on interconnected biogeochemical processes in an aquifer system.</title>
        <authorList>
            <person name="Anantharaman K."/>
            <person name="Brown C.T."/>
            <person name="Hug L.A."/>
            <person name="Sharon I."/>
            <person name="Castelle C.J."/>
            <person name="Probst A.J."/>
            <person name="Thomas B.C."/>
            <person name="Singh A."/>
            <person name="Wilkins M.J."/>
            <person name="Karaoz U."/>
            <person name="Brodie E.L."/>
            <person name="Williams K.H."/>
            <person name="Hubbard S.S."/>
            <person name="Banfield J.F."/>
        </authorList>
    </citation>
    <scope>NUCLEOTIDE SEQUENCE [LARGE SCALE GENOMIC DNA]</scope>
</reference>
<comment type="catalytic activity">
    <reaction evidence="8">
        <text>a 2'-deoxyadenosine in DNA + S-adenosyl-L-methionine = an N(6)-methyl-2'-deoxyadenosine in DNA + S-adenosyl-L-homocysteine + H(+)</text>
        <dbReference type="Rhea" id="RHEA:15197"/>
        <dbReference type="Rhea" id="RHEA-COMP:12418"/>
        <dbReference type="Rhea" id="RHEA-COMP:12419"/>
        <dbReference type="ChEBI" id="CHEBI:15378"/>
        <dbReference type="ChEBI" id="CHEBI:57856"/>
        <dbReference type="ChEBI" id="CHEBI:59789"/>
        <dbReference type="ChEBI" id="CHEBI:90615"/>
        <dbReference type="ChEBI" id="CHEBI:90616"/>
        <dbReference type="EC" id="2.1.1.72"/>
    </reaction>
</comment>
<accession>A0A1G1KW94</accession>
<dbReference type="GO" id="GO:0003677">
    <property type="term" value="F:DNA binding"/>
    <property type="evidence" value="ECO:0007669"/>
    <property type="project" value="UniProtKB-KW"/>
</dbReference>
<dbReference type="PANTHER" id="PTHR33841:SF5">
    <property type="entry name" value="DNA METHYLASE (MODIFICATION METHYLASE) (METHYLTRANSFERASE)-RELATED"/>
    <property type="match status" value="1"/>
</dbReference>